<dbReference type="WBParaSite" id="nRc.2.0.1.t02717-RA">
    <property type="protein sequence ID" value="nRc.2.0.1.t02717-RA"/>
    <property type="gene ID" value="nRc.2.0.1.g02717"/>
</dbReference>
<dbReference type="AlphaFoldDB" id="A0A915HMY9"/>
<dbReference type="Proteomes" id="UP000887565">
    <property type="component" value="Unplaced"/>
</dbReference>
<protein>
    <submittedName>
        <fullName evidence="2">Uncharacterized protein</fullName>
    </submittedName>
</protein>
<accession>A0A915HMY9</accession>
<evidence type="ECO:0000313" key="2">
    <source>
        <dbReference type="WBParaSite" id="nRc.2.0.1.t02717-RA"/>
    </source>
</evidence>
<reference evidence="2" key="1">
    <citation type="submission" date="2022-11" db="UniProtKB">
        <authorList>
            <consortium name="WormBaseParasite"/>
        </authorList>
    </citation>
    <scope>IDENTIFICATION</scope>
</reference>
<keyword evidence="1" id="KW-1185">Reference proteome</keyword>
<organism evidence="1 2">
    <name type="scientific">Romanomermis culicivorax</name>
    <name type="common">Nematode worm</name>
    <dbReference type="NCBI Taxonomy" id="13658"/>
    <lineage>
        <taxon>Eukaryota</taxon>
        <taxon>Metazoa</taxon>
        <taxon>Ecdysozoa</taxon>
        <taxon>Nematoda</taxon>
        <taxon>Enoplea</taxon>
        <taxon>Dorylaimia</taxon>
        <taxon>Mermithida</taxon>
        <taxon>Mermithoidea</taxon>
        <taxon>Mermithidae</taxon>
        <taxon>Romanomermis</taxon>
    </lineage>
</organism>
<sequence length="99" mass="11133">MVDEAAELKLKSRNAVLFGIPENGTVPDLEVVHSLLSTPSDDNNFEPITLMHILNTFRDGPKVNNQRCFLKIVCTTSQTTIKEKIPMQKAQERPNPKTK</sequence>
<name>A0A915HMY9_ROMCU</name>
<proteinExistence type="predicted"/>
<evidence type="ECO:0000313" key="1">
    <source>
        <dbReference type="Proteomes" id="UP000887565"/>
    </source>
</evidence>